<dbReference type="AlphaFoldDB" id="A0AA88H8K6"/>
<comment type="caution">
    <text evidence="3">The sequence shown here is derived from an EMBL/GenBank/DDBJ whole genome shotgun (WGS) entry which is preliminary data.</text>
</comment>
<accession>A0AA88H8K6</accession>
<evidence type="ECO:0000313" key="3">
    <source>
        <dbReference type="EMBL" id="KAG2394097.1"/>
    </source>
</evidence>
<keyword evidence="4" id="KW-1185">Reference proteome</keyword>
<name>A0AA88H8K6_NAELO</name>
<keyword evidence="2" id="KW-0472">Membrane</keyword>
<keyword evidence="2" id="KW-1133">Transmembrane helix</keyword>
<dbReference type="EMBL" id="PYSW02000001">
    <property type="protein sequence ID" value="KAG2394097.1"/>
    <property type="molecule type" value="Genomic_DNA"/>
</dbReference>
<gene>
    <name evidence="3" type="ORF">C9374_003861</name>
</gene>
<feature type="transmembrane region" description="Helical" evidence="2">
    <location>
        <begin position="668"/>
        <end position="698"/>
    </location>
</feature>
<dbReference type="Proteomes" id="UP000816034">
    <property type="component" value="Unassembled WGS sequence"/>
</dbReference>
<proteinExistence type="predicted"/>
<sequence length="847" mass="95572">MSHNKSRHDFVLSFSSSSLFPSFLFLQASSVSTSYSIDLCDSSLSSSSTASSTANVSDSSSSCIPSMQVVVTLDDTSPPLVGFQLPKNKIITDSQGRQWSVGENVLLEIERSPITVNYDLTFGGFAYNAYEQVYAPSWNCVAMPNQMCCPFTTSAGNNLYFLREMKQNVTRYNYYYASMNSPQYSIQVRAVQSSKTETLTLTNTVKKQTGLGITAWVVADLIDVTRYMFFSNDFVVIPENYATTQEGFLAGRYYFGDAINRIGISQSTYMRNVKCTDKQGLLTSVSGSSLMDQFEKFRKDTISNAVGCTFSPSLTTVSTFKRSYQYICQKIVSTQIVLRIPTDGSGVKIIRLFGNPVITKSGVNVNDDTASMEMFIDVFNNADTSGSFDVIPTSCCVANLPSSNEPFWDCSSVTFSRAVSQTVESYKAHRFIFSMLLDQVVKKYGYCTFSVMQYGKTDVTHSINFTTQSISSNPIYNESPAVQDDCIPPYGKKIFGVGNKVLCITECPSQDLMYDSVKFLCKPVDCKIKYNATRNFFNPETQLCEMVKTCLEWKEDYNAITNTCQVKESFRSNQTQPTGQDLDLMNEVNIVTGLQCGQKGDSSQDKTRCMCKLDSHITAFDYKSWNPMFSNSQSDSQFCMVDTLSLNNPPNSDNVSSSILDMVIMLDVWVQLVIAISSCVFAIILYLITSICCPCCCIQRMNMRMEVQKREYGEYKRKTLCEIISSVLCYGDCSMNSYHLSEERANEIMKEQFELNLWRKKRLKHAQVMMEKGSLVVDSDIAVQIQMDLEMDQLEDLLRDKKQDMRMEEKLNELSEEHDSTKDDDSSCDSQHDQDDETEQDEEYYSE</sequence>
<organism evidence="3 4">
    <name type="scientific">Naegleria lovaniensis</name>
    <name type="common">Amoeba</name>
    <dbReference type="NCBI Taxonomy" id="51637"/>
    <lineage>
        <taxon>Eukaryota</taxon>
        <taxon>Discoba</taxon>
        <taxon>Heterolobosea</taxon>
        <taxon>Tetramitia</taxon>
        <taxon>Eutetramitia</taxon>
        <taxon>Vahlkampfiidae</taxon>
        <taxon>Naegleria</taxon>
    </lineage>
</organism>
<keyword evidence="2" id="KW-0812">Transmembrane</keyword>
<protein>
    <submittedName>
        <fullName evidence="3">Uncharacterized protein</fullName>
    </submittedName>
</protein>
<dbReference type="RefSeq" id="XP_044555991.1">
    <property type="nucleotide sequence ID" value="XM_044693436.1"/>
</dbReference>
<dbReference type="GeneID" id="68096316"/>
<evidence type="ECO:0000256" key="1">
    <source>
        <dbReference type="SAM" id="MobiDB-lite"/>
    </source>
</evidence>
<feature type="compositionally biased region" description="Acidic residues" evidence="1">
    <location>
        <begin position="834"/>
        <end position="847"/>
    </location>
</feature>
<feature type="compositionally biased region" description="Basic and acidic residues" evidence="1">
    <location>
        <begin position="805"/>
        <end position="833"/>
    </location>
</feature>
<reference evidence="3 4" key="1">
    <citation type="journal article" date="2018" name="BMC Genomics">
        <title>The genome of Naegleria lovaniensis, the basis for a comparative approach to unravel pathogenicity factors of the human pathogenic amoeba N. fowleri.</title>
        <authorList>
            <person name="Liechti N."/>
            <person name="Schurch N."/>
            <person name="Bruggmann R."/>
            <person name="Wittwer M."/>
        </authorList>
    </citation>
    <scope>NUCLEOTIDE SEQUENCE [LARGE SCALE GENOMIC DNA]</scope>
    <source>
        <strain evidence="3 4">ATCC 30569</strain>
    </source>
</reference>
<feature type="region of interest" description="Disordered" evidence="1">
    <location>
        <begin position="805"/>
        <end position="847"/>
    </location>
</feature>
<evidence type="ECO:0000313" key="4">
    <source>
        <dbReference type="Proteomes" id="UP000816034"/>
    </source>
</evidence>
<evidence type="ECO:0000256" key="2">
    <source>
        <dbReference type="SAM" id="Phobius"/>
    </source>
</evidence>